<gene>
    <name evidence="1" type="ORF">EB837_20440</name>
</gene>
<name>A0A3N2RTE6_9ENTR</name>
<proteinExistence type="predicted"/>
<dbReference type="EMBL" id="RHFN01000028">
    <property type="protein sequence ID" value="ROU10764.1"/>
    <property type="molecule type" value="Genomic_DNA"/>
</dbReference>
<dbReference type="Proteomes" id="UP000268051">
    <property type="component" value="Unassembled WGS sequence"/>
</dbReference>
<dbReference type="AlphaFoldDB" id="A0A3N2RTE6"/>
<accession>A0A3N2RTE6</accession>
<reference evidence="1 2" key="1">
    <citation type="submission" date="2018-10" db="EMBL/GenBank/DDBJ databases">
        <title>Horizontal transference of carbapenem resistance between Klebsiella pneumoniae and Kluyvera ascorbata during abdominal infection: a case report.</title>
        <authorList>
            <person name="Raro O.H.F."/>
            <person name="Lima-Morales D."/>
            <person name="Barth A.L."/>
            <person name="Paim T.G.S."/>
            <person name="Mott M.P."/>
            <person name="Riche C.V.W."/>
            <person name="Teixeira U.F."/>
            <person name="Waechter F."/>
            <person name="Dias C.A.G."/>
        </authorList>
    </citation>
    <scope>NUCLEOTIDE SEQUENCE [LARGE SCALE GENOMIC DNA]</scope>
    <source>
        <strain evidence="1 2">OT2</strain>
    </source>
</reference>
<protein>
    <submittedName>
        <fullName evidence="1">Uncharacterized protein</fullName>
    </submittedName>
</protein>
<organism evidence="1 2">
    <name type="scientific">Kluyvera ascorbata</name>
    <dbReference type="NCBI Taxonomy" id="51288"/>
    <lineage>
        <taxon>Bacteria</taxon>
        <taxon>Pseudomonadati</taxon>
        <taxon>Pseudomonadota</taxon>
        <taxon>Gammaproteobacteria</taxon>
        <taxon>Enterobacterales</taxon>
        <taxon>Enterobacteriaceae</taxon>
        <taxon>Kluyvera</taxon>
    </lineage>
</organism>
<evidence type="ECO:0000313" key="2">
    <source>
        <dbReference type="Proteomes" id="UP000268051"/>
    </source>
</evidence>
<sequence length="42" mass="4892">MYRRTLRDDIPKTISHVIVTNIFKQVTTVLIPSIKYVLCDLS</sequence>
<evidence type="ECO:0000313" key="1">
    <source>
        <dbReference type="EMBL" id="ROU10764.1"/>
    </source>
</evidence>
<comment type="caution">
    <text evidence="1">The sequence shown here is derived from an EMBL/GenBank/DDBJ whole genome shotgun (WGS) entry which is preliminary data.</text>
</comment>